<reference evidence="2" key="1">
    <citation type="journal article" date="2022" name="bioRxiv">
        <title>Sequencing and chromosome-scale assembly of the giantPleurodeles waltlgenome.</title>
        <authorList>
            <person name="Brown T."/>
            <person name="Elewa A."/>
            <person name="Iarovenko S."/>
            <person name="Subramanian E."/>
            <person name="Araus A.J."/>
            <person name="Petzold A."/>
            <person name="Susuki M."/>
            <person name="Suzuki K.-i.T."/>
            <person name="Hayashi T."/>
            <person name="Toyoda A."/>
            <person name="Oliveira C."/>
            <person name="Osipova E."/>
            <person name="Leigh N.D."/>
            <person name="Simon A."/>
            <person name="Yun M.H."/>
        </authorList>
    </citation>
    <scope>NUCLEOTIDE SEQUENCE</scope>
    <source>
        <strain evidence="2">20211129_DDA</strain>
        <tissue evidence="2">Liver</tissue>
    </source>
</reference>
<accession>A0AAV7LZB9</accession>
<comment type="caution">
    <text evidence="2">The sequence shown here is derived from an EMBL/GenBank/DDBJ whole genome shotgun (WGS) entry which is preliminary data.</text>
</comment>
<gene>
    <name evidence="2" type="ORF">NDU88_001323</name>
</gene>
<organism evidence="2 3">
    <name type="scientific">Pleurodeles waltl</name>
    <name type="common">Iberian ribbed newt</name>
    <dbReference type="NCBI Taxonomy" id="8319"/>
    <lineage>
        <taxon>Eukaryota</taxon>
        <taxon>Metazoa</taxon>
        <taxon>Chordata</taxon>
        <taxon>Craniata</taxon>
        <taxon>Vertebrata</taxon>
        <taxon>Euteleostomi</taxon>
        <taxon>Amphibia</taxon>
        <taxon>Batrachia</taxon>
        <taxon>Caudata</taxon>
        <taxon>Salamandroidea</taxon>
        <taxon>Salamandridae</taxon>
        <taxon>Pleurodelinae</taxon>
        <taxon>Pleurodeles</taxon>
    </lineage>
</organism>
<proteinExistence type="predicted"/>
<dbReference type="AlphaFoldDB" id="A0AAV7LZB9"/>
<evidence type="ECO:0000313" key="3">
    <source>
        <dbReference type="Proteomes" id="UP001066276"/>
    </source>
</evidence>
<dbReference type="Proteomes" id="UP001066276">
    <property type="component" value="Chromosome 10"/>
</dbReference>
<keyword evidence="1" id="KW-0732">Signal</keyword>
<dbReference type="EMBL" id="JANPWB010000014">
    <property type="protein sequence ID" value="KAJ1096179.1"/>
    <property type="molecule type" value="Genomic_DNA"/>
</dbReference>
<keyword evidence="3" id="KW-1185">Reference proteome</keyword>
<sequence length="134" mass="15181">MLAYCGTCIELVFIAVSSLVSSNPSGVSFFWTFRSLGSARIRAKSRIAGISCLMQYGGTFLLDECSYSSSCFFPGRSFKFLVRDSSYAVREAKKEEDPSKKQNSRDFLPDAVWWDILAGRMLVFKQLFLSWAFF</sequence>
<name>A0AAV7LZB9_PLEWA</name>
<evidence type="ECO:0000256" key="1">
    <source>
        <dbReference type="SAM" id="SignalP"/>
    </source>
</evidence>
<protein>
    <submittedName>
        <fullName evidence="2">Uncharacterized protein</fullName>
    </submittedName>
</protein>
<evidence type="ECO:0000313" key="2">
    <source>
        <dbReference type="EMBL" id="KAJ1096179.1"/>
    </source>
</evidence>
<feature type="signal peptide" evidence="1">
    <location>
        <begin position="1"/>
        <end position="22"/>
    </location>
</feature>
<feature type="chain" id="PRO_5043753696" evidence="1">
    <location>
        <begin position="23"/>
        <end position="134"/>
    </location>
</feature>